<gene>
    <name evidence="1" type="ORF">HDA32_005916</name>
</gene>
<sequence length="82" mass="8863">MSEQPERVTARDVADFLSEVLGRFGGASPTTAAEDVAFFERKAELLGRIAAESDDPETHAVAENARAQLEETRAFYGFGGEV</sequence>
<accession>A0A852U1Q7</accession>
<dbReference type="RefSeq" id="WP_179646215.1">
    <property type="nucleotide sequence ID" value="NZ_BAAAYY010000005.1"/>
</dbReference>
<keyword evidence="2" id="KW-1185">Reference proteome</keyword>
<protein>
    <submittedName>
        <fullName evidence="1">Uncharacterized protein</fullName>
    </submittedName>
</protein>
<proteinExistence type="predicted"/>
<evidence type="ECO:0000313" key="2">
    <source>
        <dbReference type="Proteomes" id="UP000589036"/>
    </source>
</evidence>
<organism evidence="1 2">
    <name type="scientific">Spinactinospora alkalitolerans</name>
    <dbReference type="NCBI Taxonomy" id="687207"/>
    <lineage>
        <taxon>Bacteria</taxon>
        <taxon>Bacillati</taxon>
        <taxon>Actinomycetota</taxon>
        <taxon>Actinomycetes</taxon>
        <taxon>Streptosporangiales</taxon>
        <taxon>Nocardiopsidaceae</taxon>
        <taxon>Spinactinospora</taxon>
    </lineage>
</organism>
<reference evidence="1 2" key="1">
    <citation type="submission" date="2020-07" db="EMBL/GenBank/DDBJ databases">
        <title>Sequencing the genomes of 1000 actinobacteria strains.</title>
        <authorList>
            <person name="Klenk H.-P."/>
        </authorList>
    </citation>
    <scope>NUCLEOTIDE SEQUENCE [LARGE SCALE GENOMIC DNA]</scope>
    <source>
        <strain evidence="1 2">CXB654</strain>
    </source>
</reference>
<evidence type="ECO:0000313" key="1">
    <source>
        <dbReference type="EMBL" id="NYE50796.1"/>
    </source>
</evidence>
<comment type="caution">
    <text evidence="1">The sequence shown here is derived from an EMBL/GenBank/DDBJ whole genome shotgun (WGS) entry which is preliminary data.</text>
</comment>
<name>A0A852U1Q7_9ACTN</name>
<dbReference type="AlphaFoldDB" id="A0A852U1Q7"/>
<dbReference type="EMBL" id="JACCCC010000001">
    <property type="protein sequence ID" value="NYE50796.1"/>
    <property type="molecule type" value="Genomic_DNA"/>
</dbReference>
<dbReference type="Proteomes" id="UP000589036">
    <property type="component" value="Unassembled WGS sequence"/>
</dbReference>